<evidence type="ECO:0000256" key="1">
    <source>
        <dbReference type="SAM" id="MobiDB-lite"/>
    </source>
</evidence>
<evidence type="ECO:0000313" key="2">
    <source>
        <dbReference type="EMBL" id="GBP34796.1"/>
    </source>
</evidence>
<comment type="caution">
    <text evidence="2">The sequence shown here is derived from an EMBL/GenBank/DDBJ whole genome shotgun (WGS) entry which is preliminary data.</text>
</comment>
<gene>
    <name evidence="2" type="ORF">EVAR_21860_1</name>
</gene>
<feature type="region of interest" description="Disordered" evidence="1">
    <location>
        <begin position="1"/>
        <end position="31"/>
    </location>
</feature>
<reference evidence="2 3" key="1">
    <citation type="journal article" date="2019" name="Commun. Biol.">
        <title>The bagworm genome reveals a unique fibroin gene that provides high tensile strength.</title>
        <authorList>
            <person name="Kono N."/>
            <person name="Nakamura H."/>
            <person name="Ohtoshi R."/>
            <person name="Tomita M."/>
            <person name="Numata K."/>
            <person name="Arakawa K."/>
        </authorList>
    </citation>
    <scope>NUCLEOTIDE SEQUENCE [LARGE SCALE GENOMIC DNA]</scope>
</reference>
<protein>
    <submittedName>
        <fullName evidence="2">Uncharacterized protein</fullName>
    </submittedName>
</protein>
<organism evidence="2 3">
    <name type="scientific">Eumeta variegata</name>
    <name type="common">Bagworm moth</name>
    <name type="synonym">Eumeta japonica</name>
    <dbReference type="NCBI Taxonomy" id="151549"/>
    <lineage>
        <taxon>Eukaryota</taxon>
        <taxon>Metazoa</taxon>
        <taxon>Ecdysozoa</taxon>
        <taxon>Arthropoda</taxon>
        <taxon>Hexapoda</taxon>
        <taxon>Insecta</taxon>
        <taxon>Pterygota</taxon>
        <taxon>Neoptera</taxon>
        <taxon>Endopterygota</taxon>
        <taxon>Lepidoptera</taxon>
        <taxon>Glossata</taxon>
        <taxon>Ditrysia</taxon>
        <taxon>Tineoidea</taxon>
        <taxon>Psychidae</taxon>
        <taxon>Oiketicinae</taxon>
        <taxon>Eumeta</taxon>
    </lineage>
</organism>
<sequence length="195" mass="22215">MRRGNARAGGAGASGERVLLPRTPPNSPTRLRSTYRLRVSTAAVADVINEVRYREPVAQFKVKTYRSTRPVRFRAESSPPALFRFAITRQRSLRRVDMITDQSDISSDAAFHLRAVFLRRNKDLSSAASADTNIFFLSDLMENTRLKYMVLTSPRWSREGPELLTAVLACRLCVGYIRDPLLNVPSKWYYLRGME</sequence>
<dbReference type="Proteomes" id="UP000299102">
    <property type="component" value="Unassembled WGS sequence"/>
</dbReference>
<dbReference type="EMBL" id="BGZK01000294">
    <property type="protein sequence ID" value="GBP34796.1"/>
    <property type="molecule type" value="Genomic_DNA"/>
</dbReference>
<keyword evidence="3" id="KW-1185">Reference proteome</keyword>
<name>A0A4C1V8H5_EUMVA</name>
<proteinExistence type="predicted"/>
<accession>A0A4C1V8H5</accession>
<evidence type="ECO:0000313" key="3">
    <source>
        <dbReference type="Proteomes" id="UP000299102"/>
    </source>
</evidence>
<dbReference type="AlphaFoldDB" id="A0A4C1V8H5"/>